<evidence type="ECO:0000313" key="4">
    <source>
        <dbReference type="Proteomes" id="UP001347796"/>
    </source>
</evidence>
<name>A0AAN8K1P5_PATCE</name>
<organism evidence="3 4">
    <name type="scientific">Patella caerulea</name>
    <name type="common">Rayed Mediterranean limpet</name>
    <dbReference type="NCBI Taxonomy" id="87958"/>
    <lineage>
        <taxon>Eukaryota</taxon>
        <taxon>Metazoa</taxon>
        <taxon>Spiralia</taxon>
        <taxon>Lophotrochozoa</taxon>
        <taxon>Mollusca</taxon>
        <taxon>Gastropoda</taxon>
        <taxon>Patellogastropoda</taxon>
        <taxon>Patelloidea</taxon>
        <taxon>Patellidae</taxon>
        <taxon>Patella</taxon>
    </lineage>
</organism>
<keyword evidence="2" id="KW-0472">Membrane</keyword>
<reference evidence="3 4" key="1">
    <citation type="submission" date="2024-01" db="EMBL/GenBank/DDBJ databases">
        <title>The genome of the rayed Mediterranean limpet Patella caerulea (Linnaeus, 1758).</title>
        <authorList>
            <person name="Anh-Thu Weber A."/>
            <person name="Halstead-Nussloch G."/>
        </authorList>
    </citation>
    <scope>NUCLEOTIDE SEQUENCE [LARGE SCALE GENOMIC DNA]</scope>
    <source>
        <strain evidence="3">AATW-2023a</strain>
        <tissue evidence="3">Whole specimen</tissue>
    </source>
</reference>
<protein>
    <submittedName>
        <fullName evidence="3">Uncharacterized protein</fullName>
    </submittedName>
</protein>
<keyword evidence="2" id="KW-1133">Transmembrane helix</keyword>
<dbReference type="AlphaFoldDB" id="A0AAN8K1P5"/>
<feature type="region of interest" description="Disordered" evidence="1">
    <location>
        <begin position="76"/>
        <end position="101"/>
    </location>
</feature>
<dbReference type="Proteomes" id="UP001347796">
    <property type="component" value="Unassembled WGS sequence"/>
</dbReference>
<gene>
    <name evidence="3" type="ORF">SNE40_006007</name>
</gene>
<proteinExistence type="predicted"/>
<feature type="transmembrane region" description="Helical" evidence="2">
    <location>
        <begin position="12"/>
        <end position="37"/>
    </location>
</feature>
<evidence type="ECO:0000256" key="2">
    <source>
        <dbReference type="SAM" id="Phobius"/>
    </source>
</evidence>
<keyword evidence="2" id="KW-0812">Transmembrane</keyword>
<feature type="compositionally biased region" description="Acidic residues" evidence="1">
    <location>
        <begin position="148"/>
        <end position="163"/>
    </location>
</feature>
<sequence>MPEKEKSTFEIHLMIASVTVMVLTCFIIGIVVCRYKCRSHKHERPRRASDTTNDMRHSYISLNSVFIFHANHESTTTSAESTASNGTDDDTDAYANPYDPVNRDGIDTSKNFYMSLQNPGASNINHGEDVQEKEIDDNSVNNINDVQTADDDDDGDDDDDDDDISTHDSSPYDALNKSTMNRDVHSYLSLQPCTSIEDDVKIVKKRPSTI</sequence>
<dbReference type="EMBL" id="JAZGQO010000005">
    <property type="protein sequence ID" value="KAK6186727.1"/>
    <property type="molecule type" value="Genomic_DNA"/>
</dbReference>
<comment type="caution">
    <text evidence="3">The sequence shown here is derived from an EMBL/GenBank/DDBJ whole genome shotgun (WGS) entry which is preliminary data.</text>
</comment>
<accession>A0AAN8K1P5</accession>
<evidence type="ECO:0000313" key="3">
    <source>
        <dbReference type="EMBL" id="KAK6186727.1"/>
    </source>
</evidence>
<feature type="region of interest" description="Disordered" evidence="1">
    <location>
        <begin position="135"/>
        <end position="179"/>
    </location>
</feature>
<keyword evidence="4" id="KW-1185">Reference proteome</keyword>
<evidence type="ECO:0000256" key="1">
    <source>
        <dbReference type="SAM" id="MobiDB-lite"/>
    </source>
</evidence>